<evidence type="ECO:0000256" key="1">
    <source>
        <dbReference type="SAM" id="MobiDB-lite"/>
    </source>
</evidence>
<dbReference type="EMBL" id="UYSL01021092">
    <property type="protein sequence ID" value="VDL77188.1"/>
    <property type="molecule type" value="Genomic_DNA"/>
</dbReference>
<gene>
    <name evidence="2" type="ORF">NBR_LOCUS13599</name>
</gene>
<dbReference type="AlphaFoldDB" id="A0A0N4YAZ5"/>
<evidence type="ECO:0000313" key="4">
    <source>
        <dbReference type="WBParaSite" id="NBR_0001359801-mRNA-1"/>
    </source>
</evidence>
<feature type="region of interest" description="Disordered" evidence="1">
    <location>
        <begin position="1"/>
        <end position="99"/>
    </location>
</feature>
<protein>
    <submittedName>
        <fullName evidence="4">BAT2_N domain-containing protein</fullName>
    </submittedName>
</protein>
<dbReference type="Proteomes" id="UP000271162">
    <property type="component" value="Unassembled WGS sequence"/>
</dbReference>
<keyword evidence="3" id="KW-1185">Reference proteome</keyword>
<sequence>MDQTPQVTPWQPAGPDTSSVAGPPAIQVAAETGGAQNNSGMNSNSPSWTSASDSSTPTSPTNSNDLAKRNSGQSFPPTDILTPPPATFNRPRGMPGTQS</sequence>
<reference evidence="2 3" key="2">
    <citation type="submission" date="2018-11" db="EMBL/GenBank/DDBJ databases">
        <authorList>
            <consortium name="Pathogen Informatics"/>
        </authorList>
    </citation>
    <scope>NUCLEOTIDE SEQUENCE [LARGE SCALE GENOMIC DNA]</scope>
</reference>
<organism evidence="4">
    <name type="scientific">Nippostrongylus brasiliensis</name>
    <name type="common">Rat hookworm</name>
    <dbReference type="NCBI Taxonomy" id="27835"/>
    <lineage>
        <taxon>Eukaryota</taxon>
        <taxon>Metazoa</taxon>
        <taxon>Ecdysozoa</taxon>
        <taxon>Nematoda</taxon>
        <taxon>Chromadorea</taxon>
        <taxon>Rhabditida</taxon>
        <taxon>Rhabditina</taxon>
        <taxon>Rhabditomorpha</taxon>
        <taxon>Strongyloidea</taxon>
        <taxon>Heligmosomidae</taxon>
        <taxon>Nippostrongylus</taxon>
    </lineage>
</organism>
<name>A0A0N4YAZ5_NIPBR</name>
<evidence type="ECO:0000313" key="3">
    <source>
        <dbReference type="Proteomes" id="UP000271162"/>
    </source>
</evidence>
<feature type="compositionally biased region" description="Low complexity" evidence="1">
    <location>
        <begin position="42"/>
        <end position="64"/>
    </location>
</feature>
<reference evidence="4" key="1">
    <citation type="submission" date="2017-02" db="UniProtKB">
        <authorList>
            <consortium name="WormBaseParasite"/>
        </authorList>
    </citation>
    <scope>IDENTIFICATION</scope>
</reference>
<dbReference type="WBParaSite" id="NBR_0001359801-mRNA-1">
    <property type="protein sequence ID" value="NBR_0001359801-mRNA-1"/>
    <property type="gene ID" value="NBR_0001359801"/>
</dbReference>
<evidence type="ECO:0000313" key="2">
    <source>
        <dbReference type="EMBL" id="VDL77188.1"/>
    </source>
</evidence>
<proteinExistence type="predicted"/>
<accession>A0A0N4YAZ5</accession>